<dbReference type="PANTHER" id="PTHR48020:SF40">
    <property type="entry name" value="MAJOR FACILITATOR SUPERFAMILY (MFS) PROFILE DOMAIN-CONTAINING PROTEIN"/>
    <property type="match status" value="1"/>
</dbReference>
<dbReference type="Pfam" id="PF00083">
    <property type="entry name" value="Sugar_tr"/>
    <property type="match status" value="2"/>
</dbReference>
<dbReference type="InterPro" id="IPR003663">
    <property type="entry name" value="Sugar/inositol_transpt"/>
</dbReference>
<dbReference type="InterPro" id="IPR005829">
    <property type="entry name" value="Sugar_transporter_CS"/>
</dbReference>
<dbReference type="GO" id="GO:0015798">
    <property type="term" value="P:myo-inositol transport"/>
    <property type="evidence" value="ECO:0007669"/>
    <property type="project" value="UniProtKB-ARBA"/>
</dbReference>
<keyword evidence="5 8" id="KW-1133">Transmembrane helix</keyword>
<feature type="transmembrane region" description="Helical" evidence="8">
    <location>
        <begin position="264"/>
        <end position="287"/>
    </location>
</feature>
<keyword evidence="3" id="KW-0813">Transport</keyword>
<name>A0A6A6P5J9_9PEZI</name>
<feature type="region of interest" description="Disordered" evidence="7">
    <location>
        <begin position="345"/>
        <end position="384"/>
    </location>
</feature>
<dbReference type="InterPro" id="IPR036259">
    <property type="entry name" value="MFS_trans_sf"/>
</dbReference>
<keyword evidence="11" id="KW-1185">Reference proteome</keyword>
<evidence type="ECO:0000313" key="10">
    <source>
        <dbReference type="EMBL" id="KAF2459022.1"/>
    </source>
</evidence>
<dbReference type="GO" id="GO:0022857">
    <property type="term" value="F:transmembrane transporter activity"/>
    <property type="evidence" value="ECO:0007669"/>
    <property type="project" value="InterPro"/>
</dbReference>
<feature type="transmembrane region" description="Helical" evidence="8">
    <location>
        <begin position="553"/>
        <end position="571"/>
    </location>
</feature>
<feature type="transmembrane region" description="Helical" evidence="8">
    <location>
        <begin position="177"/>
        <end position="201"/>
    </location>
</feature>
<proteinExistence type="inferred from homology"/>
<gene>
    <name evidence="10" type="ORF">BDY21DRAFT_409966</name>
</gene>
<dbReference type="Proteomes" id="UP000799766">
    <property type="component" value="Unassembled WGS sequence"/>
</dbReference>
<evidence type="ECO:0000256" key="2">
    <source>
        <dbReference type="ARBA" id="ARBA00010992"/>
    </source>
</evidence>
<reference evidence="10" key="1">
    <citation type="journal article" date="2020" name="Stud. Mycol.">
        <title>101 Dothideomycetes genomes: a test case for predicting lifestyles and emergence of pathogens.</title>
        <authorList>
            <person name="Haridas S."/>
            <person name="Albert R."/>
            <person name="Binder M."/>
            <person name="Bloem J."/>
            <person name="Labutti K."/>
            <person name="Salamov A."/>
            <person name="Andreopoulos B."/>
            <person name="Baker S."/>
            <person name="Barry K."/>
            <person name="Bills G."/>
            <person name="Bluhm B."/>
            <person name="Cannon C."/>
            <person name="Castanera R."/>
            <person name="Culley D."/>
            <person name="Daum C."/>
            <person name="Ezra D."/>
            <person name="Gonzalez J."/>
            <person name="Henrissat B."/>
            <person name="Kuo A."/>
            <person name="Liang C."/>
            <person name="Lipzen A."/>
            <person name="Lutzoni F."/>
            <person name="Magnuson J."/>
            <person name="Mondo S."/>
            <person name="Nolan M."/>
            <person name="Ohm R."/>
            <person name="Pangilinan J."/>
            <person name="Park H.-J."/>
            <person name="Ramirez L."/>
            <person name="Alfaro M."/>
            <person name="Sun H."/>
            <person name="Tritt A."/>
            <person name="Yoshinaga Y."/>
            <person name="Zwiers L.-H."/>
            <person name="Turgeon B."/>
            <person name="Goodwin S."/>
            <person name="Spatafora J."/>
            <person name="Crous P."/>
            <person name="Grigoriev I."/>
        </authorList>
    </citation>
    <scope>NUCLEOTIDE SEQUENCE</scope>
    <source>
        <strain evidence="10">ATCC 16933</strain>
    </source>
</reference>
<feature type="region of interest" description="Disordered" evidence="7">
    <location>
        <begin position="714"/>
        <end position="744"/>
    </location>
</feature>
<comment type="subcellular location">
    <subcellularLocation>
        <location evidence="1">Membrane</location>
        <topology evidence="1">Multi-pass membrane protein</topology>
    </subcellularLocation>
</comment>
<dbReference type="EMBL" id="MU001676">
    <property type="protein sequence ID" value="KAF2459022.1"/>
    <property type="molecule type" value="Genomic_DNA"/>
</dbReference>
<feature type="transmembrane region" description="Helical" evidence="8">
    <location>
        <begin position="495"/>
        <end position="518"/>
    </location>
</feature>
<dbReference type="Gene3D" id="1.20.1250.20">
    <property type="entry name" value="MFS general substrate transporter like domains"/>
    <property type="match status" value="2"/>
</dbReference>
<evidence type="ECO:0000256" key="1">
    <source>
        <dbReference type="ARBA" id="ARBA00004141"/>
    </source>
</evidence>
<accession>A0A6A6P5J9</accession>
<feature type="transmembrane region" description="Helical" evidence="8">
    <location>
        <begin position="618"/>
        <end position="643"/>
    </location>
</feature>
<dbReference type="PROSITE" id="PS50850">
    <property type="entry name" value="MFS"/>
    <property type="match status" value="1"/>
</dbReference>
<dbReference type="GO" id="GO:0016020">
    <property type="term" value="C:membrane"/>
    <property type="evidence" value="ECO:0007669"/>
    <property type="project" value="UniProtKB-SubCell"/>
</dbReference>
<organism evidence="10 11">
    <name type="scientific">Lineolata rhizophorae</name>
    <dbReference type="NCBI Taxonomy" id="578093"/>
    <lineage>
        <taxon>Eukaryota</taxon>
        <taxon>Fungi</taxon>
        <taxon>Dikarya</taxon>
        <taxon>Ascomycota</taxon>
        <taxon>Pezizomycotina</taxon>
        <taxon>Dothideomycetes</taxon>
        <taxon>Dothideomycetes incertae sedis</taxon>
        <taxon>Lineolatales</taxon>
        <taxon>Lineolataceae</taxon>
        <taxon>Lineolata</taxon>
    </lineage>
</organism>
<feature type="transmembrane region" description="Helical" evidence="8">
    <location>
        <begin position="459"/>
        <end position="483"/>
    </location>
</feature>
<dbReference type="PRINTS" id="PR00171">
    <property type="entry name" value="SUGRTRNSPORT"/>
</dbReference>
<dbReference type="InterPro" id="IPR005828">
    <property type="entry name" value="MFS_sugar_transport-like"/>
</dbReference>
<dbReference type="AlphaFoldDB" id="A0A6A6P5J9"/>
<dbReference type="PROSITE" id="PS00217">
    <property type="entry name" value="SUGAR_TRANSPORT_2"/>
    <property type="match status" value="1"/>
</dbReference>
<keyword evidence="6 8" id="KW-0472">Membrane</keyword>
<dbReference type="GO" id="GO:0015791">
    <property type="term" value="P:polyol transmembrane transport"/>
    <property type="evidence" value="ECO:0007669"/>
    <property type="project" value="UniProtKB-ARBA"/>
</dbReference>
<dbReference type="PANTHER" id="PTHR48020">
    <property type="entry name" value="PROTON MYO-INOSITOL COTRANSPORTER"/>
    <property type="match status" value="1"/>
</dbReference>
<feature type="transmembrane region" description="Helical" evidence="8">
    <location>
        <begin position="525"/>
        <end position="547"/>
    </location>
</feature>
<evidence type="ECO:0000256" key="7">
    <source>
        <dbReference type="SAM" id="MobiDB-lite"/>
    </source>
</evidence>
<evidence type="ECO:0000256" key="8">
    <source>
        <dbReference type="SAM" id="Phobius"/>
    </source>
</evidence>
<feature type="transmembrane region" description="Helical" evidence="8">
    <location>
        <begin position="143"/>
        <end position="165"/>
    </location>
</feature>
<feature type="transmembrane region" description="Helical" evidence="8">
    <location>
        <begin position="591"/>
        <end position="612"/>
    </location>
</feature>
<feature type="transmembrane region" description="Helical" evidence="8">
    <location>
        <begin position="94"/>
        <end position="111"/>
    </location>
</feature>
<evidence type="ECO:0000256" key="5">
    <source>
        <dbReference type="ARBA" id="ARBA00022989"/>
    </source>
</evidence>
<dbReference type="SUPFAM" id="SSF103473">
    <property type="entry name" value="MFS general substrate transporter"/>
    <property type="match status" value="1"/>
</dbReference>
<evidence type="ECO:0000256" key="6">
    <source>
        <dbReference type="ARBA" id="ARBA00023136"/>
    </source>
</evidence>
<evidence type="ECO:0000259" key="9">
    <source>
        <dbReference type="PROSITE" id="PS50850"/>
    </source>
</evidence>
<feature type="domain" description="Major facilitator superfamily (MFS) profile" evidence="9">
    <location>
        <begin position="98"/>
        <end position="647"/>
    </location>
</feature>
<dbReference type="OrthoDB" id="6339427at2759"/>
<sequence>MARSNLDPAEILEDNIGRLIDNPLLKYSNTEADRKAVEFAIEYGFGHMRELFVKASRILRDPPAWRGVPDLTCEEYNAQRREESRPGFWQQPKALRVTIITLCIAAVIQGWNQTGSNGANLNWPEEFGLHVDPSDPRSTTSDIAIFALVNSITYFAASLIGCWFSDSLNEYFYGRRAAICISGVFIFASVIGGACTHSWGALLATRILLGIGMGSKASVVPVYAAEVAPVHIRGSLVMNWQLFDAFGIFCGFTANLAVSQIGPLAWRFQTASSFLPALILLALIFVCPESPRYLMKRGRSSYVDAFDALVALRGSPILAAKELYYVHSQIGVEQTLLSHYRRGVSDTDSEAGSRSRRVGYSTATSEKRSQKEQSPAQGAAEPSRRSFVSGIALQLGLVQLGQPDIYEEHPNCVDSDCHPEWREKTWKDRLEALKPPPDRPINYWQKLGQLFTERRIRRATVSAVVVMISQQLCGVNIVAFYSSTLFRDANADRMGALWLSWGIGLANFLFAFPAYWLIDPKGRRFLLLITTPALGLTMLAAGLSFLIDEENPAHVPVISLFFFIFFAFYSWGMGPVPFTLSAEVFPLENRVVGMSFAVFVNLFGAGVLALIVPLLTSALGHILIFCIFAILNAVAFFLIFFFVRETAGAVLGGTPEEGSINYVSLEELNYIFGVSTKMHSAFQIEKFKSYFTGDVSKRRTQLYVWALDRRRTQEEQHAEAEGQGETTEDGMSSDGLGITGYQST</sequence>
<evidence type="ECO:0000313" key="11">
    <source>
        <dbReference type="Proteomes" id="UP000799766"/>
    </source>
</evidence>
<evidence type="ECO:0000256" key="3">
    <source>
        <dbReference type="ARBA" id="ARBA00022448"/>
    </source>
</evidence>
<protein>
    <submittedName>
        <fullName evidence="10">Major facilitator superfamily domain-containing protein</fullName>
    </submittedName>
</protein>
<evidence type="ECO:0000256" key="4">
    <source>
        <dbReference type="ARBA" id="ARBA00022692"/>
    </source>
</evidence>
<dbReference type="InterPro" id="IPR050814">
    <property type="entry name" value="Myo-inositol_Transporter"/>
</dbReference>
<dbReference type="InterPro" id="IPR020846">
    <property type="entry name" value="MFS_dom"/>
</dbReference>
<keyword evidence="4 8" id="KW-0812">Transmembrane</keyword>
<comment type="similarity">
    <text evidence="2">Belongs to the major facilitator superfamily. Sugar transporter (TC 2.A.1.1) family.</text>
</comment>